<dbReference type="EMBL" id="JACHLR010000014">
    <property type="protein sequence ID" value="MBB4859868.1"/>
    <property type="molecule type" value="Genomic_DNA"/>
</dbReference>
<evidence type="ECO:0000313" key="1">
    <source>
        <dbReference type="EMBL" id="MBB4859868.1"/>
    </source>
</evidence>
<sequence length="80" mass="9837">MNWLAGIKVRYDKSDFVVARSVRLSLREAVDPDQRRHEMKIWCRDNCEHRWAKRWTATPDQVWFDFESDYEGVIFRFSWP</sequence>
<dbReference type="AlphaFoldDB" id="A0A7W7NWS0"/>
<proteinExistence type="predicted"/>
<protein>
    <submittedName>
        <fullName evidence="1">Uncharacterized protein</fullName>
    </submittedName>
</protein>
<evidence type="ECO:0000313" key="2">
    <source>
        <dbReference type="Proteomes" id="UP000555448"/>
    </source>
</evidence>
<dbReference type="Proteomes" id="UP000555448">
    <property type="component" value="Unassembled WGS sequence"/>
</dbReference>
<gene>
    <name evidence="1" type="ORF">HNO88_003200</name>
</gene>
<keyword evidence="2" id="KW-1185">Reference proteome</keyword>
<accession>A0A7W7NWS0</accession>
<dbReference type="RefSeq" id="WP_184247574.1">
    <property type="nucleotide sequence ID" value="NZ_JACHLR010000014.1"/>
</dbReference>
<reference evidence="1 2" key="1">
    <citation type="submission" date="2020-08" db="EMBL/GenBank/DDBJ databases">
        <title>Functional genomics of gut bacteria from endangered species of beetles.</title>
        <authorList>
            <person name="Carlos-Shanley C."/>
        </authorList>
    </citation>
    <scope>NUCLEOTIDE SEQUENCE [LARGE SCALE GENOMIC DNA]</scope>
    <source>
        <strain evidence="1 2">S00245</strain>
    </source>
</reference>
<name>A0A7W7NWS0_9SPHN</name>
<organism evidence="1 2">
    <name type="scientific">Novosphingobium chloroacetimidivorans</name>
    <dbReference type="NCBI Taxonomy" id="1428314"/>
    <lineage>
        <taxon>Bacteria</taxon>
        <taxon>Pseudomonadati</taxon>
        <taxon>Pseudomonadota</taxon>
        <taxon>Alphaproteobacteria</taxon>
        <taxon>Sphingomonadales</taxon>
        <taxon>Sphingomonadaceae</taxon>
        <taxon>Novosphingobium</taxon>
    </lineage>
</organism>
<comment type="caution">
    <text evidence="1">The sequence shown here is derived from an EMBL/GenBank/DDBJ whole genome shotgun (WGS) entry which is preliminary data.</text>
</comment>